<sequence>MKEQVLHAMRWSLILKVIAQSGNWIMTILVMRMLTPDDYGIMAMAVAYYGFFFLLRDFGLSTALVQNRNATTDDFRNVLGLLILINLGFSAFGYLTAPIIAGFYGEADLVPLGQLISLGVLISALGIIPDTHLKREMMFKQRTMVETVSRLSSGLISLAMAYNGYGFWSLAAAYLLYQLFCAIGKFAVAPFWHLPSFSLKPIRKLMKFGGVISVHSIFSYIFTETDKFIIGKMLSATSLGLYEVARTTVSLPVVKLSEVIQAILLTTFSISGDKIATVSYQFSRALQVGTFIFFPVMFGISAIAPEVISVLLGEKWEPAVPLMVLLAIAVAFQSIEVLLNPTLNAIGKPSLTLSITIVNVIIVLPAILISTNWGIYGVCVAWVAAYPIALLINFARCMPHLDLSFLTVINHLSRPLMASFIMWTALYFCRNHLLADMGDLAWLGLAIPAGGLIYVVCSFLFNRDVFLYFAKLVVNR</sequence>
<dbReference type="PANTHER" id="PTHR30250">
    <property type="entry name" value="PST FAMILY PREDICTED COLANIC ACID TRANSPORTER"/>
    <property type="match status" value="1"/>
</dbReference>
<gene>
    <name evidence="8" type="ORF">DFP90_105245</name>
</gene>
<evidence type="ECO:0000256" key="4">
    <source>
        <dbReference type="ARBA" id="ARBA00022692"/>
    </source>
</evidence>
<comment type="similarity">
    <text evidence="2">Belongs to the polysaccharide synthase family.</text>
</comment>
<feature type="transmembrane region" description="Helical" evidence="7">
    <location>
        <begin position="319"/>
        <end position="339"/>
    </location>
</feature>
<dbReference type="Pfam" id="PF13440">
    <property type="entry name" value="Polysacc_synt_3"/>
    <property type="match status" value="1"/>
</dbReference>
<feature type="transmembrane region" description="Helical" evidence="7">
    <location>
        <begin position="12"/>
        <end position="33"/>
    </location>
</feature>
<dbReference type="OrthoDB" id="7605542at2"/>
<accession>A0A3D9HK78</accession>
<protein>
    <submittedName>
        <fullName evidence="8">O-antigen/teichoic acid export membrane protein</fullName>
    </submittedName>
</protein>
<keyword evidence="3" id="KW-1003">Cell membrane</keyword>
<dbReference type="PANTHER" id="PTHR30250:SF10">
    <property type="entry name" value="LIPOPOLYSACCHARIDE BIOSYNTHESIS PROTEIN WZXC"/>
    <property type="match status" value="1"/>
</dbReference>
<dbReference type="CDD" id="cd13127">
    <property type="entry name" value="MATE_tuaB_like"/>
    <property type="match status" value="1"/>
</dbReference>
<dbReference type="InterPro" id="IPR050833">
    <property type="entry name" value="Poly_Biosynth_Transport"/>
</dbReference>
<dbReference type="AlphaFoldDB" id="A0A3D9HK78"/>
<feature type="transmembrane region" description="Helical" evidence="7">
    <location>
        <begin position="440"/>
        <end position="461"/>
    </location>
</feature>
<evidence type="ECO:0000256" key="7">
    <source>
        <dbReference type="SAM" id="Phobius"/>
    </source>
</evidence>
<evidence type="ECO:0000256" key="1">
    <source>
        <dbReference type="ARBA" id="ARBA00004651"/>
    </source>
</evidence>
<keyword evidence="6 7" id="KW-0472">Membrane</keyword>
<dbReference type="EMBL" id="QRDW01000005">
    <property type="protein sequence ID" value="RED49873.1"/>
    <property type="molecule type" value="Genomic_DNA"/>
</dbReference>
<evidence type="ECO:0000256" key="2">
    <source>
        <dbReference type="ARBA" id="ARBA00007430"/>
    </source>
</evidence>
<feature type="transmembrane region" description="Helical" evidence="7">
    <location>
        <begin position="351"/>
        <end position="369"/>
    </location>
</feature>
<dbReference type="RefSeq" id="WP_115937113.1">
    <property type="nucleotide sequence ID" value="NZ_QRDW01000005.1"/>
</dbReference>
<name>A0A3D9HK78_9PROT</name>
<feature type="transmembrane region" description="Helical" evidence="7">
    <location>
        <begin position="288"/>
        <end position="313"/>
    </location>
</feature>
<evidence type="ECO:0000256" key="3">
    <source>
        <dbReference type="ARBA" id="ARBA00022475"/>
    </source>
</evidence>
<evidence type="ECO:0000313" key="9">
    <source>
        <dbReference type="Proteomes" id="UP000256845"/>
    </source>
</evidence>
<feature type="transmembrane region" description="Helical" evidence="7">
    <location>
        <begin position="375"/>
        <end position="395"/>
    </location>
</feature>
<evidence type="ECO:0000256" key="6">
    <source>
        <dbReference type="ARBA" id="ARBA00023136"/>
    </source>
</evidence>
<dbReference type="GO" id="GO:0005886">
    <property type="term" value="C:plasma membrane"/>
    <property type="evidence" value="ECO:0007669"/>
    <property type="project" value="UniProtKB-SubCell"/>
</dbReference>
<comment type="subcellular location">
    <subcellularLocation>
        <location evidence="1">Cell membrane</location>
        <topology evidence="1">Multi-pass membrane protein</topology>
    </subcellularLocation>
</comment>
<feature type="transmembrane region" description="Helical" evidence="7">
    <location>
        <begin position="109"/>
        <end position="128"/>
    </location>
</feature>
<keyword evidence="5 7" id="KW-1133">Transmembrane helix</keyword>
<feature type="transmembrane region" description="Helical" evidence="7">
    <location>
        <begin position="416"/>
        <end position="434"/>
    </location>
</feature>
<feature type="transmembrane region" description="Helical" evidence="7">
    <location>
        <begin position="148"/>
        <end position="168"/>
    </location>
</feature>
<keyword evidence="4 7" id="KW-0812">Transmembrane</keyword>
<feature type="transmembrane region" description="Helical" evidence="7">
    <location>
        <begin position="78"/>
        <end position="103"/>
    </location>
</feature>
<organism evidence="8 9">
    <name type="scientific">Aestuariispira insulae</name>
    <dbReference type="NCBI Taxonomy" id="1461337"/>
    <lineage>
        <taxon>Bacteria</taxon>
        <taxon>Pseudomonadati</taxon>
        <taxon>Pseudomonadota</taxon>
        <taxon>Alphaproteobacteria</taxon>
        <taxon>Rhodospirillales</taxon>
        <taxon>Kiloniellaceae</taxon>
        <taxon>Aestuariispira</taxon>
    </lineage>
</organism>
<feature type="transmembrane region" description="Helical" evidence="7">
    <location>
        <begin position="174"/>
        <end position="193"/>
    </location>
</feature>
<comment type="caution">
    <text evidence="8">The sequence shown here is derived from an EMBL/GenBank/DDBJ whole genome shotgun (WGS) entry which is preliminary data.</text>
</comment>
<evidence type="ECO:0000313" key="8">
    <source>
        <dbReference type="EMBL" id="RED49873.1"/>
    </source>
</evidence>
<keyword evidence="9" id="KW-1185">Reference proteome</keyword>
<proteinExistence type="inferred from homology"/>
<feature type="transmembrane region" description="Helical" evidence="7">
    <location>
        <begin position="39"/>
        <end position="58"/>
    </location>
</feature>
<evidence type="ECO:0000256" key="5">
    <source>
        <dbReference type="ARBA" id="ARBA00022989"/>
    </source>
</evidence>
<dbReference type="Proteomes" id="UP000256845">
    <property type="component" value="Unassembled WGS sequence"/>
</dbReference>
<reference evidence="8 9" key="1">
    <citation type="submission" date="2018-07" db="EMBL/GenBank/DDBJ databases">
        <title>Genomic Encyclopedia of Type Strains, Phase III (KMG-III): the genomes of soil and plant-associated and newly described type strains.</title>
        <authorList>
            <person name="Whitman W."/>
        </authorList>
    </citation>
    <scope>NUCLEOTIDE SEQUENCE [LARGE SCALE GENOMIC DNA]</scope>
    <source>
        <strain evidence="8 9">CECT 8488</strain>
    </source>
</reference>